<dbReference type="InterPro" id="IPR036179">
    <property type="entry name" value="Ig-like_dom_sf"/>
</dbReference>
<sequence length="675" mass="76163">MPSPINTLTRRMRRLRLSQSTTAHPNRFPRRTRRMRRRSRRQLVREARGDRNQITWYQLQCLVFQARRIMEESAHPRSPLTFFLAMIAVLAAPPIEAKSYWAYVPDPPLLQPVTWSEADLPIFYNDSTFGRVLGNLPITNTSVNYSNWFNTPPVCLSPMSTNSGCVKAVALEHAISYQTTVNSQFFTHLRKNYKAVGSNICLPCKQTVSRREDLSTFVFWYKDNVPIHMNARVTKLASNTSLDHSLCIYRLRIEDTGHYLCIETTIGNQGTLLAGHQITVVKTVTGLQFPAFMASEFPQFDFPVCNDTWTKASVWCTLDYDNGTILVSSVPVNNNSLVFYKQWEFWKLALSFSYRPVITCVAPPYALLIGDLIVENTMNPIGYNITCVNCIFSSCVLPVKGSTSVMIMKQPSYIMLPVNLSEPWYHNTGMQAWLELTEALKRPKRFIGVLICAILALAALTATAATAGIALSQTIHQAHYVNQLSKNTSVALALQSHIDTQLKTEVDELKNVLIGIGDQVMALKLKMRLICHAKYTWICVTQHLYNDSQWDWEKVKMHILSVWTDGHISLDIQKLNAEIQAIQEAHLDEDGPQNLIQGLLDQLQGLNPIQWIHGGLSGLISIGVLLLLVIGLLPCVVRFVMGRFAVLRQDVHGLKLHYQALKNNKKGGNVVAPKL</sequence>
<protein>
    <submittedName>
        <fullName evidence="6">Endogenous retrovirus group K member 6 Env polyprotein-like isoform X1</fullName>
    </submittedName>
</protein>
<dbReference type="Proteomes" id="UP001652580">
    <property type="component" value="Chromosome 2"/>
</dbReference>
<feature type="compositionally biased region" description="Basic residues" evidence="2">
    <location>
        <begin position="27"/>
        <end position="41"/>
    </location>
</feature>
<dbReference type="InterPro" id="IPR013783">
    <property type="entry name" value="Ig-like_fold"/>
</dbReference>
<dbReference type="SMART" id="SM00409">
    <property type="entry name" value="IG"/>
    <property type="match status" value="1"/>
</dbReference>
<feature type="transmembrane region" description="Helical" evidence="3">
    <location>
        <begin position="446"/>
        <end position="471"/>
    </location>
</feature>
<dbReference type="SUPFAM" id="SSF58069">
    <property type="entry name" value="Virus ectodomain"/>
    <property type="match status" value="1"/>
</dbReference>
<feature type="transmembrane region" description="Helical" evidence="3">
    <location>
        <begin position="611"/>
        <end position="640"/>
    </location>
</feature>
<dbReference type="SUPFAM" id="SSF48726">
    <property type="entry name" value="Immunoglobulin"/>
    <property type="match status" value="1"/>
</dbReference>
<proteinExistence type="predicted"/>
<dbReference type="Gene3D" id="2.60.40.10">
    <property type="entry name" value="Immunoglobulins"/>
    <property type="match status" value="1"/>
</dbReference>
<organism evidence="5 6">
    <name type="scientific">Balaenoptera acutorostrata</name>
    <name type="common">Common minke whale</name>
    <name type="synonym">Balaena rostrata</name>
    <dbReference type="NCBI Taxonomy" id="9767"/>
    <lineage>
        <taxon>Eukaryota</taxon>
        <taxon>Metazoa</taxon>
        <taxon>Chordata</taxon>
        <taxon>Craniata</taxon>
        <taxon>Vertebrata</taxon>
        <taxon>Euteleostomi</taxon>
        <taxon>Mammalia</taxon>
        <taxon>Eutheria</taxon>
        <taxon>Laurasiatheria</taxon>
        <taxon>Artiodactyla</taxon>
        <taxon>Whippomorpha</taxon>
        <taxon>Cetacea</taxon>
        <taxon>Mysticeti</taxon>
        <taxon>Balaenopteridae</taxon>
        <taxon>Balaenoptera</taxon>
    </lineage>
</organism>
<dbReference type="InterPro" id="IPR007110">
    <property type="entry name" value="Ig-like_dom"/>
</dbReference>
<evidence type="ECO:0000313" key="5">
    <source>
        <dbReference type="Proteomes" id="UP001652580"/>
    </source>
</evidence>
<reference evidence="6" key="2">
    <citation type="submission" date="2025-08" db="UniProtKB">
        <authorList>
            <consortium name="RefSeq"/>
        </authorList>
    </citation>
    <scope>IDENTIFICATION</scope>
</reference>
<dbReference type="PROSITE" id="PS50835">
    <property type="entry name" value="IG_LIKE"/>
    <property type="match status" value="1"/>
</dbReference>
<evidence type="ECO:0000256" key="3">
    <source>
        <dbReference type="SAM" id="Phobius"/>
    </source>
</evidence>
<accession>A0ABM3T6F5</accession>
<gene>
    <name evidence="6" type="primary">LOC130707395</name>
</gene>
<comment type="subcellular location">
    <subcellularLocation>
        <location evidence="1">Virion</location>
    </subcellularLocation>
</comment>
<dbReference type="RefSeq" id="XP_057397671.1">
    <property type="nucleotide sequence ID" value="XM_057541688.1"/>
</dbReference>
<dbReference type="InterPro" id="IPR003599">
    <property type="entry name" value="Ig_sub"/>
</dbReference>
<keyword evidence="3" id="KW-1133">Transmembrane helix</keyword>
<evidence type="ECO:0000256" key="1">
    <source>
        <dbReference type="ARBA" id="ARBA00004328"/>
    </source>
</evidence>
<dbReference type="InterPro" id="IPR000328">
    <property type="entry name" value="GP41-like"/>
</dbReference>
<keyword evidence="5" id="KW-1185">Reference proteome</keyword>
<evidence type="ECO:0000259" key="4">
    <source>
        <dbReference type="PROSITE" id="PS50835"/>
    </source>
</evidence>
<dbReference type="GeneID" id="130707395"/>
<evidence type="ECO:0000256" key="2">
    <source>
        <dbReference type="SAM" id="MobiDB-lite"/>
    </source>
</evidence>
<feature type="region of interest" description="Disordered" evidence="2">
    <location>
        <begin position="20"/>
        <end position="41"/>
    </location>
</feature>
<dbReference type="PANTHER" id="PTHR34313">
    <property type="entry name" value="ENDOGENOUS RETROVIRUS GROUP K MEMBER 113 ENV POLYPROTEIN-RELATED"/>
    <property type="match status" value="1"/>
</dbReference>
<evidence type="ECO:0000313" key="6">
    <source>
        <dbReference type="RefSeq" id="XP_057397671.1"/>
    </source>
</evidence>
<reference evidence="5" key="1">
    <citation type="submission" date="2025-05" db="UniProtKB">
        <authorList>
            <consortium name="RefSeq"/>
        </authorList>
    </citation>
    <scope>NUCLEOTIDE SEQUENCE [LARGE SCALE GENOMIC DNA]</scope>
</reference>
<name>A0ABM3T6F5_BALAC</name>
<keyword evidence="3" id="KW-0812">Transmembrane</keyword>
<dbReference type="Pfam" id="PF00517">
    <property type="entry name" value="GP41"/>
    <property type="match status" value="1"/>
</dbReference>
<dbReference type="InterPro" id="IPR051255">
    <property type="entry name" value="Retroviral_env_glycoprotein"/>
</dbReference>
<feature type="domain" description="Ig-like" evidence="4">
    <location>
        <begin position="197"/>
        <end position="279"/>
    </location>
</feature>
<dbReference type="PANTHER" id="PTHR34313:SF2">
    <property type="entry name" value="ENDOGENOUS RETROVIRUS GROUP K MEMBER 21 ENV POLYPROTEIN-LIKE"/>
    <property type="match status" value="1"/>
</dbReference>
<keyword evidence="3" id="KW-0472">Membrane</keyword>